<dbReference type="GO" id="GO:0045881">
    <property type="term" value="P:positive regulation of sporulation resulting in formation of a cellular spore"/>
    <property type="evidence" value="ECO:0007669"/>
    <property type="project" value="TreeGrafter"/>
</dbReference>
<organism evidence="5">
    <name type="scientific">Siphoviridae sp. ctqBc4</name>
    <dbReference type="NCBI Taxonomy" id="2827945"/>
    <lineage>
        <taxon>Viruses</taxon>
        <taxon>Duplodnaviria</taxon>
        <taxon>Heunggongvirae</taxon>
        <taxon>Uroviricota</taxon>
        <taxon>Caudoviricetes</taxon>
    </lineage>
</organism>
<dbReference type="PIRSF" id="PIRSF036758">
    <property type="entry name" value="Aden_M_ParB"/>
    <property type="match status" value="1"/>
</dbReference>
<dbReference type="PRINTS" id="PR00508">
    <property type="entry name" value="S21N4MTFRASE"/>
</dbReference>
<proteinExistence type="inferred from homology"/>
<dbReference type="GO" id="GO:0007059">
    <property type="term" value="P:chromosome segregation"/>
    <property type="evidence" value="ECO:0007669"/>
    <property type="project" value="TreeGrafter"/>
</dbReference>
<name>A0A8S5SCB1_9CAUD</name>
<feature type="domain" description="ParB-like N-terminal" evidence="4">
    <location>
        <begin position="12"/>
        <end position="102"/>
    </location>
</feature>
<dbReference type="InterPro" id="IPR001091">
    <property type="entry name" value="RM_Methyltransferase"/>
</dbReference>
<dbReference type="InterPro" id="IPR002052">
    <property type="entry name" value="DNA_methylase_N6_adenine_CS"/>
</dbReference>
<keyword evidence="3" id="KW-0808">Transferase</keyword>
<dbReference type="EMBL" id="BK032570">
    <property type="protein sequence ID" value="DAF48577.1"/>
    <property type="molecule type" value="Genomic_DNA"/>
</dbReference>
<protein>
    <submittedName>
        <fullName evidence="5">Adenine specific DNA methyltransferase</fullName>
    </submittedName>
</protein>
<evidence type="ECO:0000313" key="5">
    <source>
        <dbReference type="EMBL" id="DAF48577.1"/>
    </source>
</evidence>
<reference evidence="5" key="1">
    <citation type="journal article" date="2021" name="Proc. Natl. Acad. Sci. U.S.A.">
        <title>A Catalog of Tens of Thousands of Viruses from Human Metagenomes Reveals Hidden Associations with Chronic Diseases.</title>
        <authorList>
            <person name="Tisza M.J."/>
            <person name="Buck C.B."/>
        </authorList>
    </citation>
    <scope>NUCLEOTIDE SEQUENCE</scope>
    <source>
        <strain evidence="5">CtqBc4</strain>
    </source>
</reference>
<accession>A0A8S5SCB1</accession>
<keyword evidence="2 5" id="KW-0489">Methyltransferase</keyword>
<dbReference type="SUPFAM" id="SSF110849">
    <property type="entry name" value="ParB/Sulfiredoxin"/>
    <property type="match status" value="1"/>
</dbReference>
<dbReference type="Pfam" id="PF01555">
    <property type="entry name" value="N6_N4_Mtase"/>
    <property type="match status" value="1"/>
</dbReference>
<dbReference type="InterPro" id="IPR015840">
    <property type="entry name" value="DNA_MeTrfase_ParB"/>
</dbReference>
<comment type="similarity">
    <text evidence="1">Belongs to the N(4)/N(6)-methyltransferase family.</text>
</comment>
<evidence type="ECO:0000256" key="2">
    <source>
        <dbReference type="ARBA" id="ARBA00022603"/>
    </source>
</evidence>
<evidence type="ECO:0000259" key="4">
    <source>
        <dbReference type="SMART" id="SM00470"/>
    </source>
</evidence>
<sequence>MQHVRDAEVSVERVPLASLKAYDGNAKRHDNANIEAIEASIKEFGFRNPIIAWHNEDGVPEIVAGHGRALAAQKLGIQDVPVVFVDDLDDAQRRMLTLADNQTTLMTGWDEAQLGAELDALSSVFEVEDFGFEPVGINEPDPADLDECEPNDCAQDRVMSGELWRMGKNVLLCADSTKPENVERLSDAMGTRFDLLLTDPPYNVALGQHDRPSEAKQLHRRTDGLVIANDSWGSDEAFVEFLRSALSGAMGAMRPGAAFYVWYASTQSANILEAAKRAGLEVRQLLVWVKSTFALGRQDYQWQHELCLYGWKGGAAHYFTDSRRESTVIDDAMDTSRMSKAELKDELDAILGGTATTVLRDKKPTRSVEHPTMKPVSLFAYQIANSTKPGDAVLDPFGGSGTAVVASEQLSRRCGTIELDPHYASVIVDRWEMLTGMEAVRIE</sequence>
<dbReference type="PANTHER" id="PTHR33375:SF1">
    <property type="entry name" value="CHROMOSOME-PARTITIONING PROTEIN PARB-RELATED"/>
    <property type="match status" value="1"/>
</dbReference>
<evidence type="ECO:0000256" key="3">
    <source>
        <dbReference type="ARBA" id="ARBA00022679"/>
    </source>
</evidence>
<dbReference type="PANTHER" id="PTHR33375">
    <property type="entry name" value="CHROMOSOME-PARTITIONING PROTEIN PARB-RELATED"/>
    <property type="match status" value="1"/>
</dbReference>
<dbReference type="Gene3D" id="3.90.1530.10">
    <property type="entry name" value="Conserved hypothetical protein from pyrococcus furiosus pfu- 392566-001, ParB domain"/>
    <property type="match status" value="1"/>
</dbReference>
<dbReference type="Gene3D" id="3.40.50.150">
    <property type="entry name" value="Vaccinia Virus protein VP39"/>
    <property type="match status" value="1"/>
</dbReference>
<dbReference type="CDD" id="cd16403">
    <property type="entry name" value="ParB_N_like_MT"/>
    <property type="match status" value="1"/>
</dbReference>
<dbReference type="SMART" id="SM00470">
    <property type="entry name" value="ParB"/>
    <property type="match status" value="1"/>
</dbReference>
<dbReference type="SUPFAM" id="SSF53335">
    <property type="entry name" value="S-adenosyl-L-methionine-dependent methyltransferases"/>
    <property type="match status" value="1"/>
</dbReference>
<dbReference type="InterPro" id="IPR002941">
    <property type="entry name" value="DNA_methylase_N4/N6"/>
</dbReference>
<dbReference type="PROSITE" id="PS00092">
    <property type="entry name" value="N6_MTASE"/>
    <property type="match status" value="1"/>
</dbReference>
<dbReference type="InterPro" id="IPR029063">
    <property type="entry name" value="SAM-dependent_MTases_sf"/>
</dbReference>
<dbReference type="GO" id="GO:0032259">
    <property type="term" value="P:methylation"/>
    <property type="evidence" value="ECO:0007669"/>
    <property type="project" value="UniProtKB-KW"/>
</dbReference>
<dbReference type="InterPro" id="IPR036086">
    <property type="entry name" value="ParB/Sulfiredoxin_sf"/>
</dbReference>
<dbReference type="InterPro" id="IPR003115">
    <property type="entry name" value="ParB_N"/>
</dbReference>
<dbReference type="Pfam" id="PF02195">
    <property type="entry name" value="ParB_N"/>
    <property type="match status" value="1"/>
</dbReference>
<dbReference type="GO" id="GO:0008170">
    <property type="term" value="F:N-methyltransferase activity"/>
    <property type="evidence" value="ECO:0007669"/>
    <property type="project" value="InterPro"/>
</dbReference>
<dbReference type="GO" id="GO:0003677">
    <property type="term" value="F:DNA binding"/>
    <property type="evidence" value="ECO:0007669"/>
    <property type="project" value="InterPro"/>
</dbReference>
<dbReference type="InterPro" id="IPR050336">
    <property type="entry name" value="Chromosome_partition/occlusion"/>
</dbReference>
<evidence type="ECO:0000256" key="1">
    <source>
        <dbReference type="ARBA" id="ARBA00006594"/>
    </source>
</evidence>